<comment type="caution">
    <text evidence="2">The sequence shown here is derived from an EMBL/GenBank/DDBJ whole genome shotgun (WGS) entry which is preliminary data.</text>
</comment>
<gene>
    <name evidence="2" type="ORF">LSH36_52g04027</name>
</gene>
<organism evidence="2 3">
    <name type="scientific">Paralvinella palmiformis</name>
    <dbReference type="NCBI Taxonomy" id="53620"/>
    <lineage>
        <taxon>Eukaryota</taxon>
        <taxon>Metazoa</taxon>
        <taxon>Spiralia</taxon>
        <taxon>Lophotrochozoa</taxon>
        <taxon>Annelida</taxon>
        <taxon>Polychaeta</taxon>
        <taxon>Sedentaria</taxon>
        <taxon>Canalipalpata</taxon>
        <taxon>Terebellida</taxon>
        <taxon>Terebelliformia</taxon>
        <taxon>Alvinellidae</taxon>
        <taxon>Paralvinella</taxon>
    </lineage>
</organism>
<dbReference type="Proteomes" id="UP001208570">
    <property type="component" value="Unassembled WGS sequence"/>
</dbReference>
<protein>
    <submittedName>
        <fullName evidence="2">Uncharacterized protein</fullName>
    </submittedName>
</protein>
<proteinExistence type="predicted"/>
<sequence>MYPFDLMSSCDVWEDELLKLNPIIPVSSQNSTVMMSPDSQTQISSSAPSPYPDNTQVSQCFVKLINHCNVWNCSA</sequence>
<evidence type="ECO:0000256" key="1">
    <source>
        <dbReference type="SAM" id="MobiDB-lite"/>
    </source>
</evidence>
<evidence type="ECO:0000313" key="2">
    <source>
        <dbReference type="EMBL" id="KAK2165293.1"/>
    </source>
</evidence>
<reference evidence="2" key="1">
    <citation type="journal article" date="2023" name="Mol. Biol. Evol.">
        <title>Third-Generation Sequencing Reveals the Adaptive Role of the Epigenome in Three Deep-Sea Polychaetes.</title>
        <authorList>
            <person name="Perez M."/>
            <person name="Aroh O."/>
            <person name="Sun Y."/>
            <person name="Lan Y."/>
            <person name="Juniper S.K."/>
            <person name="Young C.R."/>
            <person name="Angers B."/>
            <person name="Qian P.Y."/>
        </authorList>
    </citation>
    <scope>NUCLEOTIDE SEQUENCE</scope>
    <source>
        <strain evidence="2">P08H-3</strain>
    </source>
</reference>
<name>A0AAD9NE59_9ANNE</name>
<accession>A0AAD9NE59</accession>
<dbReference type="AlphaFoldDB" id="A0AAD9NE59"/>
<dbReference type="EMBL" id="JAODUP010000052">
    <property type="protein sequence ID" value="KAK2165293.1"/>
    <property type="molecule type" value="Genomic_DNA"/>
</dbReference>
<keyword evidence="3" id="KW-1185">Reference proteome</keyword>
<evidence type="ECO:0000313" key="3">
    <source>
        <dbReference type="Proteomes" id="UP001208570"/>
    </source>
</evidence>
<feature type="region of interest" description="Disordered" evidence="1">
    <location>
        <begin position="31"/>
        <end position="51"/>
    </location>
</feature>